<reference evidence="3" key="1">
    <citation type="submission" date="2019-09" db="EMBL/GenBank/DDBJ databases">
        <title>Yersinia canariae sp. nov., isolated from a human yersiniosis case.</title>
        <authorList>
            <person name="Nguyen S.V."/>
            <person name="Greig D."/>
            <person name="Hurley D."/>
            <person name="Cao Y."/>
            <person name="McCabe E."/>
            <person name="Mitchell M."/>
            <person name="Jenkins C."/>
            <person name="Fanning S."/>
        </authorList>
    </citation>
    <scope>NUCLEOTIDE SEQUENCE [LARGE SCALE GENOMIC DNA]</scope>
    <source>
        <strain evidence="3">NCTC 14382</strain>
    </source>
</reference>
<dbReference type="InterPro" id="IPR010546">
    <property type="entry name" value="DUF1120"/>
</dbReference>
<evidence type="ECO:0000256" key="1">
    <source>
        <dbReference type="SAM" id="SignalP"/>
    </source>
</evidence>
<keyword evidence="1" id="KW-0732">Signal</keyword>
<name>A0A857EXZ7_9GAMM</name>
<keyword evidence="3" id="KW-1185">Reference proteome</keyword>
<evidence type="ECO:0000313" key="3">
    <source>
        <dbReference type="Proteomes" id="UP000464402"/>
    </source>
</evidence>
<protein>
    <submittedName>
        <fullName evidence="2">DUF1120 domain-containing protein</fullName>
    </submittedName>
</protein>
<dbReference type="Proteomes" id="UP000464402">
    <property type="component" value="Chromosome"/>
</dbReference>
<dbReference type="RefSeq" id="WP_159677697.1">
    <property type="nucleotide sequence ID" value="NZ_CP043727.1"/>
</dbReference>
<accession>A0A857EXZ7</accession>
<feature type="signal peptide" evidence="1">
    <location>
        <begin position="1"/>
        <end position="23"/>
    </location>
</feature>
<sequence>MNNQLIKVVMFFSVLFSSTIAVAETPTTELKVIGKLSVPTCIVNSPDGGVYDFGKVSSIKISSTSINSLGSMTKTWAVACDATTYLTVKTVDNRFASVFPASTSTYGLGGVNGTGKIGSFSVTMQNATVDGVSAKVFNTTTNTFTAVNESMLFNNNSVHGWASANNVQMTGKVFTADMAVNALLSSVSLMNGPITEDTEIDGSMTMNFAFGI</sequence>
<gene>
    <name evidence="2" type="ORF">F0T03_07970</name>
</gene>
<dbReference type="EMBL" id="CP043727">
    <property type="protein sequence ID" value="QHB32100.1"/>
    <property type="molecule type" value="Genomic_DNA"/>
</dbReference>
<dbReference type="KEGG" id="yca:F0T03_07970"/>
<dbReference type="AlphaFoldDB" id="A0A857EXZ7"/>
<proteinExistence type="predicted"/>
<organism evidence="2 3">
    <name type="scientific">Yersinia canariae</name>
    <dbReference type="NCBI Taxonomy" id="2607663"/>
    <lineage>
        <taxon>Bacteria</taxon>
        <taxon>Pseudomonadati</taxon>
        <taxon>Pseudomonadota</taxon>
        <taxon>Gammaproteobacteria</taxon>
        <taxon>Enterobacterales</taxon>
        <taxon>Yersiniaceae</taxon>
        <taxon>Yersinia</taxon>
    </lineage>
</organism>
<dbReference type="Pfam" id="PF06551">
    <property type="entry name" value="DUF1120"/>
    <property type="match status" value="1"/>
</dbReference>
<evidence type="ECO:0000313" key="2">
    <source>
        <dbReference type="EMBL" id="QHB32100.1"/>
    </source>
</evidence>
<feature type="chain" id="PRO_5032574976" evidence="1">
    <location>
        <begin position="24"/>
        <end position="212"/>
    </location>
</feature>